<evidence type="ECO:0000313" key="1">
    <source>
        <dbReference type="EMBL" id="KAH7661508.1"/>
    </source>
</evidence>
<dbReference type="EMBL" id="CM037025">
    <property type="protein sequence ID" value="KAH7661508.1"/>
    <property type="molecule type" value="Genomic_DNA"/>
</dbReference>
<name>A0ACB7UM09_DIOAL</name>
<evidence type="ECO:0000313" key="2">
    <source>
        <dbReference type="Proteomes" id="UP000827976"/>
    </source>
</evidence>
<organism evidence="1 2">
    <name type="scientific">Dioscorea alata</name>
    <name type="common">Purple yam</name>
    <dbReference type="NCBI Taxonomy" id="55571"/>
    <lineage>
        <taxon>Eukaryota</taxon>
        <taxon>Viridiplantae</taxon>
        <taxon>Streptophyta</taxon>
        <taxon>Embryophyta</taxon>
        <taxon>Tracheophyta</taxon>
        <taxon>Spermatophyta</taxon>
        <taxon>Magnoliopsida</taxon>
        <taxon>Liliopsida</taxon>
        <taxon>Dioscoreales</taxon>
        <taxon>Dioscoreaceae</taxon>
        <taxon>Dioscorea</taxon>
    </lineage>
</organism>
<proteinExistence type="predicted"/>
<protein>
    <submittedName>
        <fullName evidence="1">Bifunctional inhibitor/lipid-transfer protein/seed storage 2S albumin protein</fullName>
    </submittedName>
</protein>
<reference evidence="2" key="1">
    <citation type="journal article" date="2022" name="Nat. Commun.">
        <title>Chromosome evolution and the genetic basis of agronomically important traits in greater yam.</title>
        <authorList>
            <person name="Bredeson J.V."/>
            <person name="Lyons J.B."/>
            <person name="Oniyinde I.O."/>
            <person name="Okereke N.R."/>
            <person name="Kolade O."/>
            <person name="Nnabue I."/>
            <person name="Nwadili C.O."/>
            <person name="Hribova E."/>
            <person name="Parker M."/>
            <person name="Nwogha J."/>
            <person name="Shu S."/>
            <person name="Carlson J."/>
            <person name="Kariba R."/>
            <person name="Muthemba S."/>
            <person name="Knop K."/>
            <person name="Barton G.J."/>
            <person name="Sherwood A.V."/>
            <person name="Lopez-Montes A."/>
            <person name="Asiedu R."/>
            <person name="Jamnadass R."/>
            <person name="Muchugi A."/>
            <person name="Goodstein D."/>
            <person name="Egesi C.N."/>
            <person name="Featherston J."/>
            <person name="Asfaw A."/>
            <person name="Simpson G.G."/>
            <person name="Dolezel J."/>
            <person name="Hendre P.S."/>
            <person name="Van Deynze A."/>
            <person name="Kumar P.L."/>
            <person name="Obidiegwu J.E."/>
            <person name="Bhattacharjee R."/>
            <person name="Rokhsar D.S."/>
        </authorList>
    </citation>
    <scope>NUCLEOTIDE SEQUENCE [LARGE SCALE GENOMIC DNA]</scope>
    <source>
        <strain evidence="2">cv. TDa95/00328</strain>
    </source>
</reference>
<gene>
    <name evidence="1" type="ORF">IHE45_15G069200</name>
</gene>
<accession>A0ACB7UM09</accession>
<comment type="caution">
    <text evidence="1">The sequence shown here is derived from an EMBL/GenBank/DDBJ whole genome shotgun (WGS) entry which is preliminary data.</text>
</comment>
<dbReference type="Proteomes" id="UP000827976">
    <property type="component" value="Chromosome 15"/>
</dbReference>
<sequence>MATKPHLLLLLLLILILLSVFRPSASPPPPASSSSMPCTDELVAISPCLPTVAEDSDGGATAPSTSCCANFFAAVDGTWSGPACLCHLIREPILLGFPVNGSLFTSLFVSCGRSASDAKNFSDLCRGVRRLPSFRNVTEEGTVDTEAEAPSPKPPAQQLLPEEEGSSSLLTRRKEKGRRESSAGRVVWDQSIQQLVRLWIPFVLLLF</sequence>
<keyword evidence="2" id="KW-1185">Reference proteome</keyword>